<evidence type="ECO:0000259" key="8">
    <source>
        <dbReference type="Pfam" id="PF07715"/>
    </source>
</evidence>
<keyword evidence="3 7" id="KW-1134">Transmembrane beta strand</keyword>
<comment type="subcellular location">
    <subcellularLocation>
        <location evidence="1 7">Cell outer membrane</location>
        <topology evidence="1 7">Multi-pass membrane protein</topology>
    </subcellularLocation>
</comment>
<dbReference type="RefSeq" id="WP_282333584.1">
    <property type="nucleotide sequence ID" value="NZ_JASBRG010000003.1"/>
</dbReference>
<keyword evidence="2 7" id="KW-0813">Transport</keyword>
<feature type="domain" description="TonB-dependent receptor plug" evidence="8">
    <location>
        <begin position="19"/>
        <end position="126"/>
    </location>
</feature>
<evidence type="ECO:0000256" key="6">
    <source>
        <dbReference type="ARBA" id="ARBA00023237"/>
    </source>
</evidence>
<dbReference type="PROSITE" id="PS52016">
    <property type="entry name" value="TONB_DEPENDENT_REC_3"/>
    <property type="match status" value="1"/>
</dbReference>
<comment type="caution">
    <text evidence="9">The sequence shown here is derived from an EMBL/GenBank/DDBJ whole genome shotgun (WGS) entry which is preliminary data.</text>
</comment>
<dbReference type="Proteomes" id="UP001226434">
    <property type="component" value="Unassembled WGS sequence"/>
</dbReference>
<gene>
    <name evidence="9" type="ORF">QJ048_06770</name>
</gene>
<dbReference type="InterPro" id="IPR012910">
    <property type="entry name" value="Plug_dom"/>
</dbReference>
<evidence type="ECO:0000256" key="4">
    <source>
        <dbReference type="ARBA" id="ARBA00022692"/>
    </source>
</evidence>
<dbReference type="InterPro" id="IPR039426">
    <property type="entry name" value="TonB-dep_rcpt-like"/>
</dbReference>
<proteinExistence type="inferred from homology"/>
<dbReference type="Pfam" id="PF07715">
    <property type="entry name" value="Plug"/>
    <property type="match status" value="1"/>
</dbReference>
<accession>A0ABT6RAC2</accession>
<dbReference type="Gene3D" id="2.40.170.20">
    <property type="entry name" value="TonB-dependent receptor, beta-barrel domain"/>
    <property type="match status" value="1"/>
</dbReference>
<organism evidence="9 10">
    <name type="scientific">Pinibacter soli</name>
    <dbReference type="NCBI Taxonomy" id="3044211"/>
    <lineage>
        <taxon>Bacteria</taxon>
        <taxon>Pseudomonadati</taxon>
        <taxon>Bacteroidota</taxon>
        <taxon>Chitinophagia</taxon>
        <taxon>Chitinophagales</taxon>
        <taxon>Chitinophagaceae</taxon>
        <taxon>Pinibacter</taxon>
    </lineage>
</organism>
<keyword evidence="6 7" id="KW-0998">Cell outer membrane</keyword>
<comment type="similarity">
    <text evidence="7">Belongs to the TonB-dependent receptor family.</text>
</comment>
<dbReference type="EMBL" id="JASBRG010000003">
    <property type="protein sequence ID" value="MDI3319468.1"/>
    <property type="molecule type" value="Genomic_DNA"/>
</dbReference>
<keyword evidence="5 7" id="KW-0472">Membrane</keyword>
<evidence type="ECO:0000256" key="1">
    <source>
        <dbReference type="ARBA" id="ARBA00004571"/>
    </source>
</evidence>
<dbReference type="InterPro" id="IPR037066">
    <property type="entry name" value="Plug_dom_sf"/>
</dbReference>
<dbReference type="NCBIfam" id="TIGR04056">
    <property type="entry name" value="OMP_RagA_SusC"/>
    <property type="match status" value="1"/>
</dbReference>
<reference evidence="9 10" key="1">
    <citation type="submission" date="2023-05" db="EMBL/GenBank/DDBJ databases">
        <title>Genome sequence of Pinibacter sp. MAH-24.</title>
        <authorList>
            <person name="Huq M.A."/>
        </authorList>
    </citation>
    <scope>NUCLEOTIDE SEQUENCE [LARGE SCALE GENOMIC DNA]</scope>
    <source>
        <strain evidence="9 10">MAH-24</strain>
    </source>
</reference>
<evidence type="ECO:0000313" key="9">
    <source>
        <dbReference type="EMBL" id="MDI3319468.1"/>
    </source>
</evidence>
<dbReference type="InterPro" id="IPR036942">
    <property type="entry name" value="Beta-barrel_TonB_sf"/>
</dbReference>
<evidence type="ECO:0000256" key="2">
    <source>
        <dbReference type="ARBA" id="ARBA00022448"/>
    </source>
</evidence>
<dbReference type="NCBIfam" id="TIGR04057">
    <property type="entry name" value="SusC_RagA_signa"/>
    <property type="match status" value="1"/>
</dbReference>
<name>A0ABT6RAC2_9BACT</name>
<protein>
    <submittedName>
        <fullName evidence="9">SusC/RagA family TonB-linked outer membrane protein</fullName>
    </submittedName>
</protein>
<dbReference type="SUPFAM" id="SSF56935">
    <property type="entry name" value="Porins"/>
    <property type="match status" value="1"/>
</dbReference>
<sequence length="891" mass="97632">MFLSELDQIVVIGYGTQKKSDITGSVTSVPKDRLAKIPVTNVLQAVEGAVAGWTLTTTSAAPGQSAGQQVRGLNSITASTTPLIVLDGVPFAGTTNDISPNTIESIEVLKDASATAIYGTRGSSGVILITTKRGATGKPTISYSGFAGLEYMAHQMKPMDAEAYKLKNITWQQQTGNTNSFITSDSVLNTVEVPNKRAGNTTDWLKEISRQGYIQSHNLSFSGGTKDVKYFVNGEYTKDLGLLKGYQYTRVSFRSNLNANLTDWLSVGTSLFYTNNNNDGGHVDLTLAGQMSPYGQLYNADGSYAIFPMYGNTLYTNPLLGLNKPSLNRSNNLSGTGYIELAPKFVKGLKYRLNSNYSYLPSRINTYTGRNANNNNGAAYVYAAETTSWIVENILSYTKDIKRHHFDITGLYSAQQNSSFNSTINATGFINDGLGYNNTNAASTSQVTGTNSSKYTLISQMGRLNYSYDGRYLLTATVRRDGYSAFGAMTDKYGTFPSAAIGWNISNEGFMKNVALINSLKLRVSYGTTGNSAIDPYKTQTSQIVTQYVYNNQTATGLIANNLGNSGLKWESTTAANLGLDFSILSNRISGSIEYYQTKTKDLLLSRQIPIMTGYSSVLANVGKLENKGIDITLNTVNIRTGNFTWQTTAVFSTYKNKLTQLYGDGKDDPVNGWFIGKSLGAIYTYNMQGVWQVGEDHSSVDPAAKPGYLKFEDVDGNHVINANDRKIIGYKNPDWTGGLTNTFTYKNISLRIFIQTFQGAMKNNQIYDNADQSGNINLPADVGYWTADNKSNTRPSLAYTNATYSYPYPSNCSFTRLKDVTLSYTVSQKVVEKMGLSNFSVYVAGRNLHTWTPWLGWDPEANYQSLPAGTNYNNFPQVASYVLGINLSFK</sequence>
<evidence type="ECO:0000256" key="5">
    <source>
        <dbReference type="ARBA" id="ARBA00023136"/>
    </source>
</evidence>
<keyword evidence="10" id="KW-1185">Reference proteome</keyword>
<evidence type="ECO:0000256" key="7">
    <source>
        <dbReference type="PROSITE-ProRule" id="PRU01360"/>
    </source>
</evidence>
<evidence type="ECO:0000256" key="3">
    <source>
        <dbReference type="ARBA" id="ARBA00022452"/>
    </source>
</evidence>
<dbReference type="InterPro" id="IPR023997">
    <property type="entry name" value="TonB-dep_OMP_SusC/RagA_CS"/>
</dbReference>
<evidence type="ECO:0000313" key="10">
    <source>
        <dbReference type="Proteomes" id="UP001226434"/>
    </source>
</evidence>
<dbReference type="Gene3D" id="2.170.130.10">
    <property type="entry name" value="TonB-dependent receptor, plug domain"/>
    <property type="match status" value="1"/>
</dbReference>
<keyword evidence="4 7" id="KW-0812">Transmembrane</keyword>
<dbReference type="InterPro" id="IPR023996">
    <property type="entry name" value="TonB-dep_OMP_SusC/RagA"/>
</dbReference>